<feature type="compositionally biased region" description="Basic and acidic residues" evidence="1">
    <location>
        <begin position="260"/>
        <end position="273"/>
    </location>
</feature>
<evidence type="ECO:0000256" key="1">
    <source>
        <dbReference type="SAM" id="MobiDB-lite"/>
    </source>
</evidence>
<feature type="region of interest" description="Disordered" evidence="1">
    <location>
        <begin position="779"/>
        <end position="817"/>
    </location>
</feature>
<name>A0A391P2C0_9EUKA</name>
<comment type="caution">
    <text evidence="3">The sequence shown here is derived from an EMBL/GenBank/DDBJ whole genome shotgun (WGS) entry which is preliminary data.</text>
</comment>
<evidence type="ECO:0000313" key="2">
    <source>
        <dbReference type="EMBL" id="GCA62362.1"/>
    </source>
</evidence>
<reference evidence="3 4" key="2">
    <citation type="journal article" date="2018" name="PLoS ONE">
        <title>The draft genome of Kipferlia bialata reveals reductive genome evolution in fornicate parasites.</title>
        <authorList>
            <person name="Tanifuji G."/>
            <person name="Takabayashi S."/>
            <person name="Kume K."/>
            <person name="Takagi M."/>
            <person name="Nakayama T."/>
            <person name="Kamikawa R."/>
            <person name="Inagaki Y."/>
            <person name="Hashimoto T."/>
        </authorList>
    </citation>
    <scope>NUCLEOTIDE SEQUENCE [LARGE SCALE GENOMIC DNA]</scope>
    <source>
        <strain evidence="3">NY0173</strain>
    </source>
</reference>
<feature type="compositionally biased region" description="Basic and acidic residues" evidence="1">
    <location>
        <begin position="332"/>
        <end position="342"/>
    </location>
</feature>
<dbReference type="EMBL" id="BDIP01000549">
    <property type="protein sequence ID" value="GCA62362.1"/>
    <property type="molecule type" value="Genomic_DNA"/>
</dbReference>
<dbReference type="EMBL" id="BDIP01001152">
    <property type="protein sequence ID" value="GCA62672.1"/>
    <property type="molecule type" value="Genomic_DNA"/>
</dbReference>
<protein>
    <submittedName>
        <fullName evidence="3">Uncharacterized protein</fullName>
    </submittedName>
</protein>
<proteinExistence type="predicted"/>
<feature type="region of interest" description="Disordered" evidence="1">
    <location>
        <begin position="612"/>
        <end position="641"/>
    </location>
</feature>
<accession>A0A391P2C0</accession>
<feature type="compositionally biased region" description="Pro residues" evidence="1">
    <location>
        <begin position="278"/>
        <end position="287"/>
    </location>
</feature>
<keyword evidence="4" id="KW-1185">Reference proteome</keyword>
<feature type="compositionally biased region" description="Basic and acidic residues" evidence="1">
    <location>
        <begin position="782"/>
        <end position="796"/>
    </location>
</feature>
<evidence type="ECO:0000313" key="3">
    <source>
        <dbReference type="EMBL" id="GCA62672.1"/>
    </source>
</evidence>
<feature type="region of interest" description="Disordered" evidence="1">
    <location>
        <begin position="687"/>
        <end position="765"/>
    </location>
</feature>
<feature type="region of interest" description="Disordered" evidence="1">
    <location>
        <begin position="254"/>
        <end position="342"/>
    </location>
</feature>
<dbReference type="AlphaFoldDB" id="A0A391P2C0"/>
<evidence type="ECO:0000313" key="4">
    <source>
        <dbReference type="Proteomes" id="UP000265618"/>
    </source>
</evidence>
<organism evidence="3 4">
    <name type="scientific">Kipferlia bialata</name>
    <dbReference type="NCBI Taxonomy" id="797122"/>
    <lineage>
        <taxon>Eukaryota</taxon>
        <taxon>Metamonada</taxon>
        <taxon>Carpediemonas-like organisms</taxon>
        <taxon>Kipferlia</taxon>
    </lineage>
</organism>
<gene>
    <name evidence="2" type="ORF">KIPB_003026</name>
    <name evidence="3" type="ORF">KIPB_005079</name>
</gene>
<feature type="region of interest" description="Disordered" evidence="1">
    <location>
        <begin position="356"/>
        <end position="385"/>
    </location>
</feature>
<feature type="compositionally biased region" description="Gly residues" evidence="1">
    <location>
        <begin position="688"/>
        <end position="698"/>
    </location>
</feature>
<sequence>MPAFDSILHVEPMRFRVVSSCLIRAPLFRDKLVSGEWTASSGVFHLALPLVLQEHCSLRAFPHILSYLRSLTAETGYPHHLLPSLIAFADFMGLPGLASACLSQLRREVSLPDLPHLCSFCLALSPALSRVVSHSAPSPPCRSLYPSMQAVLGVVCAVTGRHLLVDMARGTEDALPLWVLARAVADRRSVVETEIHRARGAVVIAMRQHQMAVRRRAGAGGVYGDLDSAALHVSVRDPIQLTLRQRGYLLGAVPPAHRARAQERARARGRDPKAIPVSPLPPSPSPSPTGHAAVSASSANNDIRSPLPAGIDAAVSPTVRRDPGSGTSHSHTAHEVQEDRHTQRYVHTLLSAMRDRPLGSAGTDTDRGLTDHGQALPSGDPTAYTRHSLSEAGGACNDVYNGYPVDRPLSPSLQSPRAGASDVGWEGPRDPAVEGPLRLCLDGIRLGGLDAEDLGEVEGWGWYTPDRLDQVLRYQFRRTCGTLTSADYGRDKAVQQAVPFFIGTHMETGTGTGAGGGLCRAPSQLVARDRPLTGGGIAVAGSVYTPRLVVWGPAHAEQLCLTLERVPPSEASTATQGLVDARPTSRLSLVVTVHCVGGEERRFSRVHTFTPPGLVRQRGAGRAGPMGVSGSPGSPLPLSPSARPVGSGPLCGWVLGLVRDCDDLFVTVHGSLALVVTVEAMAMPSHTGTGGEGLGQSVGEGAVMSPSPGVTGAARPGPGSDASKAQSNNIMDNYVSDPSLLVPLPRDGPAEAMGDRSRSPSPFRQACAPDLPLVVSLKWHRSYREQKERERLRQTEDGTEEETGSGDVGGETREKKE</sequence>
<reference evidence="3" key="1">
    <citation type="submission" date="2016-10" db="EMBL/GenBank/DDBJ databases">
        <authorList>
            <person name="Tanifuji G."/>
            <person name="Kume K."/>
            <person name="Nakayama T."/>
            <person name="Takabayashi S."/>
            <person name="Hashimoto T."/>
        </authorList>
    </citation>
    <scope>NUCLEOTIDE SEQUENCE</scope>
    <source>
        <strain evidence="3">NY0173</strain>
    </source>
</reference>
<dbReference type="Proteomes" id="UP000265618">
    <property type="component" value="Unassembled WGS sequence"/>
</dbReference>